<keyword evidence="2" id="KW-1185">Reference proteome</keyword>
<evidence type="ECO:0000313" key="1">
    <source>
        <dbReference type="EMBL" id="SMD41781.1"/>
    </source>
</evidence>
<dbReference type="STRING" id="758820.SAMN00777080_0312"/>
<name>A0A1W2GYU2_9BACT</name>
<dbReference type="EMBL" id="LT838813">
    <property type="protein sequence ID" value="SMD41781.1"/>
    <property type="molecule type" value="Genomic_DNA"/>
</dbReference>
<dbReference type="AlphaFoldDB" id="A0A1W2GYU2"/>
<protein>
    <submittedName>
        <fullName evidence="1">Uncharacterized protein</fullName>
    </submittedName>
</protein>
<gene>
    <name evidence="1" type="ORF">SAMN00777080_0312</name>
</gene>
<proteinExistence type="predicted"/>
<accession>A0A1W2GYU2</accession>
<evidence type="ECO:0000313" key="2">
    <source>
        <dbReference type="Proteomes" id="UP000192333"/>
    </source>
</evidence>
<dbReference type="Proteomes" id="UP000192333">
    <property type="component" value="Chromosome I"/>
</dbReference>
<sequence>MRREDFKKLPLNRKIQILYTEGTFVVGIRYYTHKVNLYLLNDEYIEVFYNHKLDKIDNIDFLNREHTRMKFYLDQIQFSL</sequence>
<dbReference type="OrthoDB" id="886340at2"/>
<organism evidence="1 2">
    <name type="scientific">Aquiflexum balticum DSM 16537</name>
    <dbReference type="NCBI Taxonomy" id="758820"/>
    <lineage>
        <taxon>Bacteria</taxon>
        <taxon>Pseudomonadati</taxon>
        <taxon>Bacteroidota</taxon>
        <taxon>Cytophagia</taxon>
        <taxon>Cytophagales</taxon>
        <taxon>Cyclobacteriaceae</taxon>
        <taxon>Aquiflexum</taxon>
    </lineage>
</organism>
<dbReference type="RefSeq" id="WP_084118641.1">
    <property type="nucleotide sequence ID" value="NZ_LT838813.1"/>
</dbReference>
<reference evidence="2" key="1">
    <citation type="submission" date="2017-04" db="EMBL/GenBank/DDBJ databases">
        <authorList>
            <person name="Varghese N."/>
            <person name="Submissions S."/>
        </authorList>
    </citation>
    <scope>NUCLEOTIDE SEQUENCE [LARGE SCALE GENOMIC DNA]</scope>
    <source>
        <strain evidence="2">DSM 16537</strain>
    </source>
</reference>